<feature type="domain" description="MmgE/PrpD C-terminal" evidence="3">
    <location>
        <begin position="274"/>
        <end position="426"/>
    </location>
</feature>
<dbReference type="InterPro" id="IPR042183">
    <property type="entry name" value="MmgE/PrpD_sf_1"/>
</dbReference>
<reference evidence="5" key="1">
    <citation type="journal article" date="2019" name="Int. J. Syst. Evol. Microbiol.">
        <title>The Global Catalogue of Microorganisms (GCM) 10K type strain sequencing project: providing services to taxonomists for standard genome sequencing and annotation.</title>
        <authorList>
            <consortium name="The Broad Institute Genomics Platform"/>
            <consortium name="The Broad Institute Genome Sequencing Center for Infectious Disease"/>
            <person name="Wu L."/>
            <person name="Ma J."/>
        </authorList>
    </citation>
    <scope>NUCLEOTIDE SEQUENCE [LARGE SCALE GENOMIC DNA]</scope>
    <source>
        <strain evidence="5">CGMCC 1.16444</strain>
    </source>
</reference>
<dbReference type="EMBL" id="JBHSJF010000006">
    <property type="protein sequence ID" value="MFC5068139.1"/>
    <property type="molecule type" value="Genomic_DNA"/>
</dbReference>
<dbReference type="Gene3D" id="3.30.1330.120">
    <property type="entry name" value="2-methylcitrate dehydratase PrpD"/>
    <property type="match status" value="1"/>
</dbReference>
<name>A0ABV9Z0Z7_9HYPH</name>
<organism evidence="4 5">
    <name type="scientific">Flaviflagellibacter deserti</name>
    <dbReference type="NCBI Taxonomy" id="2267266"/>
    <lineage>
        <taxon>Bacteria</taxon>
        <taxon>Pseudomonadati</taxon>
        <taxon>Pseudomonadota</taxon>
        <taxon>Alphaproteobacteria</taxon>
        <taxon>Hyphomicrobiales</taxon>
        <taxon>Flaviflagellibacter</taxon>
    </lineage>
</organism>
<gene>
    <name evidence="4" type="ORF">ACFPFW_08935</name>
</gene>
<dbReference type="SUPFAM" id="SSF103378">
    <property type="entry name" value="2-methylcitrate dehydratase PrpD"/>
    <property type="match status" value="1"/>
</dbReference>
<sequence length="461" mass="49298">MNDMSSHAQMSIASQIADWIVRTAEKPLPADVVNMCERLLLDVSGLCLAARNTDYVQATLTAAEPGSCTALGHAQRYDMYSAALINGTAAHGEDFDDTFEGGPVHSSAVVMPAVLAACERFGRSGQDALLGCAVGIELLCRLSLVAPRAIHKAGFHPTAVIGTLAAAAGVGAALGLNREQLTSTLGIAGSMSSGIIEYLKDGSWTKRMHAGWAAQSGIRAALLGKGGFMGPVFVLEGEHGFFHGFAPSKTPDFSKLLDGLGDQWLLTTIAFKQYACGTMTQPYVDCAIELSRRGVKADDVVSMVCEVGEGTVHRLWEKLEDKRNPPTSYAAKFSSPYCVSVGFLKNAAGLAEFSEEMVRDPEILALAQKVSYVVDPDNPYPTRYTGHIRATLKDGTVHEVRRENMRGGAHDPLPPEEFEAKFVGNVLYGGFDKSVAGRLKTASTELFKQPDLSSYTGLRTA</sequence>
<evidence type="ECO:0000256" key="1">
    <source>
        <dbReference type="ARBA" id="ARBA00006174"/>
    </source>
</evidence>
<dbReference type="InterPro" id="IPR045336">
    <property type="entry name" value="MmgE_PrpD_N"/>
</dbReference>
<feature type="domain" description="MmgE/PrpD N-terminal" evidence="2">
    <location>
        <begin position="15"/>
        <end position="253"/>
    </location>
</feature>
<proteinExistence type="inferred from homology"/>
<comment type="similarity">
    <text evidence="1">Belongs to the PrpD family.</text>
</comment>
<dbReference type="Proteomes" id="UP001595796">
    <property type="component" value="Unassembled WGS sequence"/>
</dbReference>
<dbReference type="Pfam" id="PF19305">
    <property type="entry name" value="MmgE_PrpD_C"/>
    <property type="match status" value="1"/>
</dbReference>
<evidence type="ECO:0000259" key="2">
    <source>
        <dbReference type="Pfam" id="PF03972"/>
    </source>
</evidence>
<evidence type="ECO:0000313" key="5">
    <source>
        <dbReference type="Proteomes" id="UP001595796"/>
    </source>
</evidence>
<dbReference type="InterPro" id="IPR042188">
    <property type="entry name" value="MmgE/PrpD_sf_2"/>
</dbReference>
<dbReference type="InterPro" id="IPR045337">
    <property type="entry name" value="MmgE_PrpD_C"/>
</dbReference>
<evidence type="ECO:0000259" key="3">
    <source>
        <dbReference type="Pfam" id="PF19305"/>
    </source>
</evidence>
<dbReference type="PANTHER" id="PTHR16943">
    <property type="entry name" value="2-METHYLCITRATE DEHYDRATASE-RELATED"/>
    <property type="match status" value="1"/>
</dbReference>
<accession>A0ABV9Z0Z7</accession>
<protein>
    <submittedName>
        <fullName evidence="4">MmgE/PrpD family protein</fullName>
    </submittedName>
</protein>
<comment type="caution">
    <text evidence="4">The sequence shown here is derived from an EMBL/GenBank/DDBJ whole genome shotgun (WGS) entry which is preliminary data.</text>
</comment>
<keyword evidence="5" id="KW-1185">Reference proteome</keyword>
<dbReference type="RefSeq" id="WP_114957626.1">
    <property type="nucleotide sequence ID" value="NZ_JBHSJF010000006.1"/>
</dbReference>
<dbReference type="Gene3D" id="1.10.4100.10">
    <property type="entry name" value="2-methylcitrate dehydratase PrpD"/>
    <property type="match status" value="1"/>
</dbReference>
<evidence type="ECO:0000313" key="4">
    <source>
        <dbReference type="EMBL" id="MFC5068139.1"/>
    </source>
</evidence>
<dbReference type="Pfam" id="PF03972">
    <property type="entry name" value="MmgE_PrpD_N"/>
    <property type="match status" value="1"/>
</dbReference>
<dbReference type="InterPro" id="IPR005656">
    <property type="entry name" value="MmgE_PrpD"/>
</dbReference>
<dbReference type="InterPro" id="IPR036148">
    <property type="entry name" value="MmgE/PrpD_sf"/>
</dbReference>
<dbReference type="PANTHER" id="PTHR16943:SF8">
    <property type="entry name" value="2-METHYLCITRATE DEHYDRATASE"/>
    <property type="match status" value="1"/>
</dbReference>